<comment type="caution">
    <text evidence="5">The sequence shown here is derived from an EMBL/GenBank/DDBJ whole genome shotgun (WGS) entry which is preliminary data.</text>
</comment>
<dbReference type="PROSITE" id="PS50293">
    <property type="entry name" value="TPR_REGION"/>
    <property type="match status" value="1"/>
</dbReference>
<dbReference type="PANTHER" id="PTHR22550:SF14">
    <property type="entry name" value="VWFA DOMAIN-CONTAINING PROTEIN"/>
    <property type="match status" value="1"/>
</dbReference>
<feature type="compositionally biased region" description="Polar residues" evidence="2">
    <location>
        <begin position="509"/>
        <end position="532"/>
    </location>
</feature>
<dbReference type="Gene3D" id="3.40.50.410">
    <property type="entry name" value="von Willebrand factor, type A domain"/>
    <property type="match status" value="1"/>
</dbReference>
<protein>
    <submittedName>
        <fullName evidence="5">Ca-activated chloride channel family protein</fullName>
    </submittedName>
</protein>
<dbReference type="InterPro" id="IPR019734">
    <property type="entry name" value="TPR_rpt"/>
</dbReference>
<gene>
    <name evidence="5" type="ORF">EDC35_108139</name>
</gene>
<evidence type="ECO:0000313" key="5">
    <source>
        <dbReference type="EMBL" id="TCT19532.1"/>
    </source>
</evidence>
<dbReference type="SUPFAM" id="SSF53300">
    <property type="entry name" value="vWA-like"/>
    <property type="match status" value="1"/>
</dbReference>
<feature type="domain" description="VWFA" evidence="4">
    <location>
        <begin position="90"/>
        <end position="292"/>
    </location>
</feature>
<accession>A0A4V2V121</accession>
<keyword evidence="6" id="KW-1185">Reference proteome</keyword>
<reference evidence="5 6" key="1">
    <citation type="submission" date="2019-03" db="EMBL/GenBank/DDBJ databases">
        <title>Genomic Encyclopedia of Type Strains, Phase IV (KMG-IV): sequencing the most valuable type-strain genomes for metagenomic binning, comparative biology and taxonomic classification.</title>
        <authorList>
            <person name="Goeker M."/>
        </authorList>
    </citation>
    <scope>NUCLEOTIDE SEQUENCE [LARGE SCALE GENOMIC DNA]</scope>
    <source>
        <strain evidence="5 6">DSM 13587</strain>
    </source>
</reference>
<keyword evidence="1" id="KW-0802">TPR repeat</keyword>
<keyword evidence="3" id="KW-0472">Membrane</keyword>
<proteinExistence type="predicted"/>
<dbReference type="OrthoDB" id="9807628at2"/>
<dbReference type="PANTHER" id="PTHR22550">
    <property type="entry name" value="SPORE GERMINATION PROTEIN"/>
    <property type="match status" value="1"/>
</dbReference>
<feature type="transmembrane region" description="Helical" evidence="3">
    <location>
        <begin position="54"/>
        <end position="73"/>
    </location>
</feature>
<dbReference type="EMBL" id="SMAO01000008">
    <property type="protein sequence ID" value="TCT19532.1"/>
    <property type="molecule type" value="Genomic_DNA"/>
</dbReference>
<feature type="compositionally biased region" description="Basic and acidic residues" evidence="2">
    <location>
        <begin position="593"/>
        <end position="610"/>
    </location>
</feature>
<sequence>MLMLRPLWLLALLPLALLLWALWRRSRSDASIWNRLVDPHLLPHLLVGETGSPRRWPLILLGVGWLLLVLALAGPVWERLPQPVFATTSQRVILLDLSPSLNAADLKPSRLARARFEILDLLRVSTEGQVALLAFSPEPFVVSPLTGDAKTIADQVPQLTTDLIPVPGPRRTDLALRFAGDLLERAGARNGELILVTDDAGNLAGALEMARALQSAGHRLSVLAVGTAKGAPVPAAGGGFVQDATGAIQIARLDPEPLRELARAGGGRYLEAEIGDGDTRILTAGGALGERIDQTELVADQWREEGPWLLLILLPLAALAFRRGWLVPVVALILVLPPTPGQAVGWSDLWQRPDQQAARDFAAGDTQAAAERFQDPAWQAAARYRSGDFQGALDALSGLQGAETDYNRGNALARLGRLDEAVKAYEQALQQDPNQADARHNLDLVRKTLEQKRPPESQPDPSQQDDPQKQGEGTDQSQKDQEPGEQDSQDGADDQADGQGQGQSSSSETQAKADQNDQASEPDTGTADQQPAPSDHDGSSPDASDFGRDALKPEQTPDAPLDASGTAAASQNDQPSDDQPDRPGVAQSSLTPQEREQQEAMEAQLRRVPDDPAGLLRQRFLLQHLRREGRLP</sequence>
<feature type="repeat" description="TPR" evidence="1">
    <location>
        <begin position="402"/>
        <end position="435"/>
    </location>
</feature>
<dbReference type="AlphaFoldDB" id="A0A4V2V121"/>
<name>A0A4V2V121_9GAMM</name>
<evidence type="ECO:0000256" key="2">
    <source>
        <dbReference type="SAM" id="MobiDB-lite"/>
    </source>
</evidence>
<dbReference type="InterPro" id="IPR050768">
    <property type="entry name" value="UPF0353/GerABKA_families"/>
</dbReference>
<dbReference type="InterPro" id="IPR011990">
    <property type="entry name" value="TPR-like_helical_dom_sf"/>
</dbReference>
<feature type="compositionally biased region" description="Acidic residues" evidence="2">
    <location>
        <begin position="483"/>
        <end position="496"/>
    </location>
</feature>
<feature type="compositionally biased region" description="Basic and acidic residues" evidence="2">
    <location>
        <begin position="534"/>
        <end position="552"/>
    </location>
</feature>
<dbReference type="Pfam" id="PF13414">
    <property type="entry name" value="TPR_11"/>
    <property type="match status" value="1"/>
</dbReference>
<dbReference type="Gene3D" id="1.25.40.10">
    <property type="entry name" value="Tetratricopeptide repeat domain"/>
    <property type="match status" value="1"/>
</dbReference>
<feature type="region of interest" description="Disordered" evidence="2">
    <location>
        <begin position="450"/>
        <end position="614"/>
    </location>
</feature>
<dbReference type="Proteomes" id="UP000295717">
    <property type="component" value="Unassembled WGS sequence"/>
</dbReference>
<dbReference type="InterPro" id="IPR002035">
    <property type="entry name" value="VWF_A"/>
</dbReference>
<evidence type="ECO:0000256" key="3">
    <source>
        <dbReference type="SAM" id="Phobius"/>
    </source>
</evidence>
<dbReference type="SMART" id="SM00327">
    <property type="entry name" value="VWA"/>
    <property type="match status" value="1"/>
</dbReference>
<evidence type="ECO:0000259" key="4">
    <source>
        <dbReference type="PROSITE" id="PS50234"/>
    </source>
</evidence>
<organism evidence="5 6">
    <name type="scientific">Thiobaca trueperi</name>
    <dbReference type="NCBI Taxonomy" id="127458"/>
    <lineage>
        <taxon>Bacteria</taxon>
        <taxon>Pseudomonadati</taxon>
        <taxon>Pseudomonadota</taxon>
        <taxon>Gammaproteobacteria</taxon>
        <taxon>Chromatiales</taxon>
        <taxon>Chromatiaceae</taxon>
        <taxon>Thiobaca</taxon>
    </lineage>
</organism>
<dbReference type="PROSITE" id="PS50234">
    <property type="entry name" value="VWFA"/>
    <property type="match status" value="1"/>
</dbReference>
<dbReference type="Pfam" id="PF13519">
    <property type="entry name" value="VWA_2"/>
    <property type="match status" value="1"/>
</dbReference>
<evidence type="ECO:0000313" key="6">
    <source>
        <dbReference type="Proteomes" id="UP000295717"/>
    </source>
</evidence>
<dbReference type="SUPFAM" id="SSF48452">
    <property type="entry name" value="TPR-like"/>
    <property type="match status" value="1"/>
</dbReference>
<dbReference type="InterPro" id="IPR036465">
    <property type="entry name" value="vWFA_dom_sf"/>
</dbReference>
<evidence type="ECO:0000256" key="1">
    <source>
        <dbReference type="PROSITE-ProRule" id="PRU00339"/>
    </source>
</evidence>
<keyword evidence="3" id="KW-0812">Transmembrane</keyword>
<dbReference type="SMART" id="SM00028">
    <property type="entry name" value="TPR"/>
    <property type="match status" value="1"/>
</dbReference>
<keyword evidence="3" id="KW-1133">Transmembrane helix</keyword>
<dbReference type="PROSITE" id="PS50005">
    <property type="entry name" value="TPR"/>
    <property type="match status" value="1"/>
</dbReference>